<dbReference type="InterPro" id="IPR050337">
    <property type="entry name" value="L-rhamnose_isomerase"/>
</dbReference>
<sequence>MQHTISASKKRFILYKCIIICEVVRNFTDGTDALNPTRFATRLNSFASAAHREWPGQSTKPSVMQMAERAARVKGLTDLDLNYPDHVNENPAELAQRLGNIGLLINGFAMRYYTNPAFKLGAFTHPEESVRREAIDLTKKGIDAVREAGSKLMTIWLGQDGFDYSFQADYAKMWQHELDGIREVCLHDSDCLISIEYKPNEPRSYSLMPDAATTLLAIKDVGAKNLGVTLDFAHVLYADEQPAHAAALIARHSRVLGVHLNDGYAKRDDGLMVGAVHTLQTIELLRQIRRDGYDGAIYFDTFPDMTGLDPVHECEVNIKTVQRMLKVVDRLEQDNRLSNAIDRQDAVSTQAIIQELMFGAEH</sequence>
<evidence type="ECO:0000256" key="6">
    <source>
        <dbReference type="ARBA" id="ARBA00023277"/>
    </source>
</evidence>
<dbReference type="EMBL" id="MZMU01000010">
    <property type="protein sequence ID" value="RXT25185.1"/>
    <property type="molecule type" value="Genomic_DNA"/>
</dbReference>
<comment type="similarity">
    <text evidence="7">Belongs to the xylose isomerase family.</text>
</comment>
<dbReference type="PANTHER" id="PTHR30268">
    <property type="entry name" value="L-RHAMNOSE ISOMERASE"/>
    <property type="match status" value="1"/>
</dbReference>
<dbReference type="GO" id="GO:0046872">
    <property type="term" value="F:metal ion binding"/>
    <property type="evidence" value="ECO:0007669"/>
    <property type="project" value="UniProtKB-KW"/>
</dbReference>
<comment type="subunit">
    <text evidence="8">Homotetramer.</text>
</comment>
<reference evidence="10 11" key="1">
    <citation type="submission" date="2017-03" db="EMBL/GenBank/DDBJ databases">
        <authorList>
            <person name="Safronova V.I."/>
            <person name="Sazanova A.L."/>
            <person name="Chirak E.R."/>
        </authorList>
    </citation>
    <scope>NUCLEOTIDE SEQUENCE [LARGE SCALE GENOMIC DNA]</scope>
    <source>
        <strain evidence="10 11">Tri-43</strain>
    </source>
</reference>
<evidence type="ECO:0000313" key="10">
    <source>
        <dbReference type="EMBL" id="RXT25185.1"/>
    </source>
</evidence>
<comment type="catalytic activity">
    <reaction evidence="7">
        <text>alpha-D-xylose = alpha-D-xylulofuranose</text>
        <dbReference type="Rhea" id="RHEA:22816"/>
        <dbReference type="ChEBI" id="CHEBI:28518"/>
        <dbReference type="ChEBI" id="CHEBI:188998"/>
        <dbReference type="EC" id="5.3.1.5"/>
    </reaction>
</comment>
<dbReference type="GO" id="GO:0042732">
    <property type="term" value="P:D-xylose metabolic process"/>
    <property type="evidence" value="ECO:0007669"/>
    <property type="project" value="UniProtKB-KW"/>
</dbReference>
<dbReference type="SUPFAM" id="SSF51658">
    <property type="entry name" value="Xylose isomerase-like"/>
    <property type="match status" value="1"/>
</dbReference>
<keyword evidence="6 7" id="KW-0119">Carbohydrate metabolism</keyword>
<dbReference type="InterPro" id="IPR001998">
    <property type="entry name" value="Xylose_isomerase"/>
</dbReference>
<keyword evidence="5 7" id="KW-0413">Isomerase</keyword>
<keyword evidence="3 7" id="KW-0479">Metal-binding</keyword>
<keyword evidence="7" id="KW-0859">Xylose metabolism</keyword>
<evidence type="ECO:0000256" key="7">
    <source>
        <dbReference type="RuleBase" id="RU000609"/>
    </source>
</evidence>
<keyword evidence="2" id="KW-0963">Cytoplasm</keyword>
<name>A0A4Q1U300_RHILE</name>
<evidence type="ECO:0000256" key="8">
    <source>
        <dbReference type="RuleBase" id="RU000610"/>
    </source>
</evidence>
<accession>A0A4Q1U300</accession>
<dbReference type="PROSITE" id="PS51415">
    <property type="entry name" value="XYLOSE_ISOMERASE"/>
    <property type="match status" value="1"/>
</dbReference>
<dbReference type="PANTHER" id="PTHR30268:SF0">
    <property type="entry name" value="L-RHAMNOSE ISOMERASE"/>
    <property type="match status" value="1"/>
</dbReference>
<organism evidence="10 11">
    <name type="scientific">Rhizobium leguminosarum</name>
    <dbReference type="NCBI Taxonomy" id="384"/>
    <lineage>
        <taxon>Bacteria</taxon>
        <taxon>Pseudomonadati</taxon>
        <taxon>Pseudomonadota</taxon>
        <taxon>Alphaproteobacteria</taxon>
        <taxon>Hyphomicrobiales</taxon>
        <taxon>Rhizobiaceae</taxon>
        <taxon>Rhizobium/Agrobacterium group</taxon>
        <taxon>Rhizobium</taxon>
    </lineage>
</organism>
<evidence type="ECO:0000259" key="9">
    <source>
        <dbReference type="Pfam" id="PF01261"/>
    </source>
</evidence>
<feature type="domain" description="Xylose isomerase-like TIM barrel" evidence="9">
    <location>
        <begin position="89"/>
        <end position="304"/>
    </location>
</feature>
<dbReference type="AlphaFoldDB" id="A0A4Q1U300"/>
<evidence type="ECO:0000256" key="2">
    <source>
        <dbReference type="ARBA" id="ARBA00022490"/>
    </source>
</evidence>
<dbReference type="EC" id="5.3.1.5" evidence="7"/>
<evidence type="ECO:0000256" key="4">
    <source>
        <dbReference type="ARBA" id="ARBA00023211"/>
    </source>
</evidence>
<dbReference type="Proteomes" id="UP000290767">
    <property type="component" value="Unassembled WGS sequence"/>
</dbReference>
<dbReference type="InterPro" id="IPR013022">
    <property type="entry name" value="Xyl_isomerase-like_TIM-brl"/>
</dbReference>
<proteinExistence type="inferred from homology"/>
<dbReference type="InterPro" id="IPR036237">
    <property type="entry name" value="Xyl_isomerase-like_sf"/>
</dbReference>
<dbReference type="PRINTS" id="PR00688">
    <property type="entry name" value="XYLOSISMRASE"/>
</dbReference>
<protein>
    <recommendedName>
        <fullName evidence="7">Xylose isomerase</fullName>
        <ecNumber evidence="7">5.3.1.5</ecNumber>
    </recommendedName>
</protein>
<keyword evidence="4" id="KW-0464">Manganese</keyword>
<dbReference type="Pfam" id="PF01261">
    <property type="entry name" value="AP_endonuc_2"/>
    <property type="match status" value="1"/>
</dbReference>
<dbReference type="GO" id="GO:0009045">
    <property type="term" value="F:xylose isomerase activity"/>
    <property type="evidence" value="ECO:0007669"/>
    <property type="project" value="UniProtKB-EC"/>
</dbReference>
<evidence type="ECO:0000256" key="3">
    <source>
        <dbReference type="ARBA" id="ARBA00022723"/>
    </source>
</evidence>
<dbReference type="GO" id="GO:0005737">
    <property type="term" value="C:cytoplasm"/>
    <property type="evidence" value="ECO:0007669"/>
    <property type="project" value="UniProtKB-SubCell"/>
</dbReference>
<evidence type="ECO:0000313" key="11">
    <source>
        <dbReference type="Proteomes" id="UP000290767"/>
    </source>
</evidence>
<evidence type="ECO:0000256" key="1">
    <source>
        <dbReference type="ARBA" id="ARBA00004496"/>
    </source>
</evidence>
<comment type="subcellular location">
    <subcellularLocation>
        <location evidence="1 8">Cytoplasm</location>
    </subcellularLocation>
</comment>
<gene>
    <name evidence="10" type="ORF">B5P46_13865</name>
</gene>
<comment type="caution">
    <text evidence="10">The sequence shown here is derived from an EMBL/GenBank/DDBJ whole genome shotgun (WGS) entry which is preliminary data.</text>
</comment>
<evidence type="ECO:0000256" key="5">
    <source>
        <dbReference type="ARBA" id="ARBA00023235"/>
    </source>
</evidence>
<dbReference type="Gene3D" id="3.20.20.150">
    <property type="entry name" value="Divalent-metal-dependent TIM barrel enzymes"/>
    <property type="match status" value="1"/>
</dbReference>